<evidence type="ECO:0000256" key="10">
    <source>
        <dbReference type="SAM" id="Phobius"/>
    </source>
</evidence>
<dbReference type="OrthoDB" id="10017790at2759"/>
<comment type="similarity">
    <text evidence="3">Belongs to the eutherian X-chromosome-specific Armcx family.</text>
</comment>
<dbReference type="HOGENOM" id="CLU_848112_0_0_1"/>
<keyword evidence="8 10" id="KW-0472">Membrane</keyword>
<evidence type="ECO:0000256" key="8">
    <source>
        <dbReference type="ARBA" id="ARBA00023136"/>
    </source>
</evidence>
<comment type="subcellular location">
    <subcellularLocation>
        <location evidence="1">Membrane</location>
        <topology evidence="1">Single-pass membrane protein</topology>
    </subcellularLocation>
    <subcellularLocation>
        <location evidence="2">Mitochondrion membrane</location>
    </subcellularLocation>
</comment>
<dbReference type="InterPro" id="IPR016024">
    <property type="entry name" value="ARM-type_fold"/>
</dbReference>
<evidence type="ECO:0000256" key="4">
    <source>
        <dbReference type="ARBA" id="ARBA00022692"/>
    </source>
</evidence>
<organism evidence="12 13">
    <name type="scientific">Nematostella vectensis</name>
    <name type="common">Starlet sea anemone</name>
    <dbReference type="NCBI Taxonomy" id="45351"/>
    <lineage>
        <taxon>Eukaryota</taxon>
        <taxon>Metazoa</taxon>
        <taxon>Cnidaria</taxon>
        <taxon>Anthozoa</taxon>
        <taxon>Hexacorallia</taxon>
        <taxon>Actiniaria</taxon>
        <taxon>Edwardsiidae</taxon>
        <taxon>Nematostella</taxon>
    </lineage>
</organism>
<gene>
    <name evidence="12" type="ORF">NEMVEDRAFT_v1g247419</name>
</gene>
<sequence length="328" mass="36210">MALGEIQTYGFVAACLLGITAIVTFIGFVHEQLNKDKTEDGAEKDIKPCFHSEKSEKSEKSLQETVVESSSSDWQGELTNDQVKALVAYLDRVDDDGSLEKLLVTIANCCAFTNNQILFAKCGAIPKLLFLLSKHESSKIRTKAVQTLANLANCLENQHYIKDSLPGLINKLVSLPGLQEEEETVAILHLLVNMSIVNTWHGAIVTGTSNILQVISSSPHKTKTNALRLLVNLSCSPENTRRLLEEKVLDEMCTLLNVCTAEDDALRIITIIANILSFEKKDPQLRHLITDTRAALQVKLASLRGDHMANGNITDMIDRANQLLAEFQ</sequence>
<dbReference type="Gene3D" id="1.25.10.10">
    <property type="entry name" value="Leucine-rich Repeat Variant"/>
    <property type="match status" value="1"/>
</dbReference>
<protein>
    <recommendedName>
        <fullName evidence="11">Armadillo repeat-containing domain-containing protein</fullName>
    </recommendedName>
</protein>
<dbReference type="KEGG" id="nve:5503920"/>
<dbReference type="PANTHER" id="PTHR15712:SF23">
    <property type="entry name" value="ARMADILLO REPEAT CONTAINING 10"/>
    <property type="match status" value="1"/>
</dbReference>
<dbReference type="InParanoid" id="A7SU43"/>
<dbReference type="AlphaFoldDB" id="A7SU43"/>
<evidence type="ECO:0000256" key="9">
    <source>
        <dbReference type="PROSITE-ProRule" id="PRU00259"/>
    </source>
</evidence>
<proteinExistence type="inferred from homology"/>
<dbReference type="EMBL" id="DS469807">
    <property type="protein sequence ID" value="EDO32774.1"/>
    <property type="molecule type" value="Genomic_DNA"/>
</dbReference>
<dbReference type="PANTHER" id="PTHR15712">
    <property type="entry name" value="ARMADILLO REPEAT CONTAINING PROTEIN"/>
    <property type="match status" value="1"/>
</dbReference>
<dbReference type="PROSITE" id="PS50176">
    <property type="entry name" value="ARM_REPEAT"/>
    <property type="match status" value="1"/>
</dbReference>
<evidence type="ECO:0000256" key="1">
    <source>
        <dbReference type="ARBA" id="ARBA00004167"/>
    </source>
</evidence>
<evidence type="ECO:0000256" key="6">
    <source>
        <dbReference type="ARBA" id="ARBA00022989"/>
    </source>
</evidence>
<evidence type="ECO:0000313" key="13">
    <source>
        <dbReference type="Proteomes" id="UP000001593"/>
    </source>
</evidence>
<evidence type="ECO:0000313" key="12">
    <source>
        <dbReference type="EMBL" id="EDO32774.1"/>
    </source>
</evidence>
<evidence type="ECO:0000256" key="2">
    <source>
        <dbReference type="ARBA" id="ARBA00004325"/>
    </source>
</evidence>
<dbReference type="OMA" id="IANCCAF"/>
<dbReference type="eggNOG" id="ENOG502RZRU">
    <property type="taxonomic scope" value="Eukaryota"/>
</dbReference>
<feature type="transmembrane region" description="Helical" evidence="10">
    <location>
        <begin position="6"/>
        <end position="29"/>
    </location>
</feature>
<keyword evidence="13" id="KW-1185">Reference proteome</keyword>
<dbReference type="GO" id="GO:0031966">
    <property type="term" value="C:mitochondrial membrane"/>
    <property type="evidence" value="ECO:0007669"/>
    <property type="project" value="UniProtKB-SubCell"/>
</dbReference>
<dbReference type="InterPro" id="IPR051303">
    <property type="entry name" value="Armcx_regulator"/>
</dbReference>
<dbReference type="InterPro" id="IPR000225">
    <property type="entry name" value="Armadillo"/>
</dbReference>
<reference evidence="12 13" key="1">
    <citation type="journal article" date="2007" name="Science">
        <title>Sea anemone genome reveals ancestral eumetazoan gene repertoire and genomic organization.</title>
        <authorList>
            <person name="Putnam N.H."/>
            <person name="Srivastava M."/>
            <person name="Hellsten U."/>
            <person name="Dirks B."/>
            <person name="Chapman J."/>
            <person name="Salamov A."/>
            <person name="Terry A."/>
            <person name="Shapiro H."/>
            <person name="Lindquist E."/>
            <person name="Kapitonov V.V."/>
            <person name="Jurka J."/>
            <person name="Genikhovich G."/>
            <person name="Grigoriev I.V."/>
            <person name="Lucas S.M."/>
            <person name="Steele R.E."/>
            <person name="Finnerty J.R."/>
            <person name="Technau U."/>
            <person name="Martindale M.Q."/>
            <person name="Rokhsar D.S."/>
        </authorList>
    </citation>
    <scope>NUCLEOTIDE SEQUENCE [LARGE SCALE GENOMIC DNA]</scope>
    <source>
        <strain evidence="13">CH2 X CH6</strain>
    </source>
</reference>
<keyword evidence="6 10" id="KW-1133">Transmembrane helix</keyword>
<dbReference type="Pfam" id="PF04826">
    <property type="entry name" value="Arm_2"/>
    <property type="match status" value="1"/>
</dbReference>
<name>A7SU43_NEMVE</name>
<feature type="repeat" description="ARM" evidence="9">
    <location>
        <begin position="123"/>
        <end position="161"/>
    </location>
</feature>
<dbReference type="PhylomeDB" id="A7SU43"/>
<evidence type="ECO:0000256" key="5">
    <source>
        <dbReference type="ARBA" id="ARBA00022968"/>
    </source>
</evidence>
<keyword evidence="4 10" id="KW-0812">Transmembrane</keyword>
<dbReference type="SUPFAM" id="SSF48371">
    <property type="entry name" value="ARM repeat"/>
    <property type="match status" value="1"/>
</dbReference>
<feature type="domain" description="Armadillo repeat-containing" evidence="11">
    <location>
        <begin position="80"/>
        <end position="285"/>
    </location>
</feature>
<keyword evidence="5" id="KW-0735">Signal-anchor</keyword>
<evidence type="ECO:0000256" key="7">
    <source>
        <dbReference type="ARBA" id="ARBA00023128"/>
    </source>
</evidence>
<keyword evidence="7" id="KW-0496">Mitochondrion</keyword>
<evidence type="ECO:0000256" key="3">
    <source>
        <dbReference type="ARBA" id="ARBA00010553"/>
    </source>
</evidence>
<evidence type="ECO:0000259" key="11">
    <source>
        <dbReference type="Pfam" id="PF04826"/>
    </source>
</evidence>
<accession>A7SU43</accession>
<dbReference type="InterPro" id="IPR011989">
    <property type="entry name" value="ARM-like"/>
</dbReference>
<dbReference type="InterPro" id="IPR006911">
    <property type="entry name" value="ARM-rpt_dom"/>
</dbReference>
<dbReference type="GO" id="GO:0005739">
    <property type="term" value="C:mitochondrion"/>
    <property type="evidence" value="ECO:0000318"/>
    <property type="project" value="GO_Central"/>
</dbReference>
<dbReference type="Proteomes" id="UP000001593">
    <property type="component" value="Unassembled WGS sequence"/>
</dbReference>